<name>A0AAX4K8M5_9TREE</name>
<protein>
    <submittedName>
        <fullName evidence="2">Uncharacterized protein</fullName>
    </submittedName>
</protein>
<evidence type="ECO:0000256" key="1">
    <source>
        <dbReference type="SAM" id="MobiDB-lite"/>
    </source>
</evidence>
<dbReference type="AlphaFoldDB" id="A0AAX4K8M5"/>
<dbReference type="GeneID" id="91099692"/>
<feature type="compositionally biased region" description="Polar residues" evidence="1">
    <location>
        <begin position="10"/>
        <end position="49"/>
    </location>
</feature>
<proteinExistence type="predicted"/>
<sequence>MSSEIITTVASDVNHSGLSHTSSSNEGLNPKNSSASLQKGRNGYNTSKINPVHEGIQDVTTPAANIDHGAILSSDSRSHFIVMADLKADEDHYRKDLLFVCAAA</sequence>
<feature type="region of interest" description="Disordered" evidence="1">
    <location>
        <begin position="10"/>
        <end position="51"/>
    </location>
</feature>
<dbReference type="EMBL" id="CP144089">
    <property type="protein sequence ID" value="WWD02846.1"/>
    <property type="molecule type" value="Genomic_DNA"/>
</dbReference>
<keyword evidence="3" id="KW-1185">Reference proteome</keyword>
<dbReference type="RefSeq" id="XP_066080813.1">
    <property type="nucleotide sequence ID" value="XM_066224716.1"/>
</dbReference>
<organism evidence="2 3">
    <name type="scientific">Kwoniella europaea PYCC6329</name>
    <dbReference type="NCBI Taxonomy" id="1423913"/>
    <lineage>
        <taxon>Eukaryota</taxon>
        <taxon>Fungi</taxon>
        <taxon>Dikarya</taxon>
        <taxon>Basidiomycota</taxon>
        <taxon>Agaricomycotina</taxon>
        <taxon>Tremellomycetes</taxon>
        <taxon>Tremellales</taxon>
        <taxon>Cryptococcaceae</taxon>
        <taxon>Kwoniella</taxon>
    </lineage>
</organism>
<evidence type="ECO:0000313" key="3">
    <source>
        <dbReference type="Proteomes" id="UP001358614"/>
    </source>
</evidence>
<accession>A0AAX4K8M5</accession>
<gene>
    <name evidence="2" type="ORF">V865_000888</name>
</gene>
<dbReference type="Proteomes" id="UP001358614">
    <property type="component" value="Chromosome 1"/>
</dbReference>
<dbReference type="KEGG" id="ker:91099692"/>
<reference evidence="2 3" key="1">
    <citation type="submission" date="2024-01" db="EMBL/GenBank/DDBJ databases">
        <title>Comparative genomics of Cryptococcus and Kwoniella reveals pathogenesis evolution and contrasting modes of karyotype evolution via chromosome fusion or intercentromeric recombination.</title>
        <authorList>
            <person name="Coelho M.A."/>
            <person name="David-Palma M."/>
            <person name="Shea T."/>
            <person name="Bowers K."/>
            <person name="McGinley-Smith S."/>
            <person name="Mohammad A.W."/>
            <person name="Gnirke A."/>
            <person name="Yurkov A.M."/>
            <person name="Nowrousian M."/>
            <person name="Sun S."/>
            <person name="Cuomo C.A."/>
            <person name="Heitman J."/>
        </authorList>
    </citation>
    <scope>NUCLEOTIDE SEQUENCE [LARGE SCALE GENOMIC DNA]</scope>
    <source>
        <strain evidence="2 3">PYCC6329</strain>
    </source>
</reference>
<evidence type="ECO:0000313" key="2">
    <source>
        <dbReference type="EMBL" id="WWD02846.1"/>
    </source>
</evidence>